<dbReference type="SMART" id="SM00387">
    <property type="entry name" value="HATPase_c"/>
    <property type="match status" value="1"/>
</dbReference>
<keyword evidence="5" id="KW-0808">Transferase</keyword>
<dbReference type="OrthoDB" id="9809766at2"/>
<comment type="subcellular location">
    <subcellularLocation>
        <location evidence="2">Membrane</location>
        <topology evidence="2">Multi-pass membrane protein</topology>
    </subcellularLocation>
</comment>
<dbReference type="InterPro" id="IPR036890">
    <property type="entry name" value="HATPase_C_sf"/>
</dbReference>
<evidence type="ECO:0000256" key="13">
    <source>
        <dbReference type="SAM" id="Phobius"/>
    </source>
</evidence>
<dbReference type="AlphaFoldDB" id="A0A1M6PKW8"/>
<dbReference type="PRINTS" id="PR00344">
    <property type="entry name" value="BCTRLSENSOR"/>
</dbReference>
<keyword evidence="8 15" id="KW-0418">Kinase</keyword>
<dbReference type="STRING" id="564117.SAMN05216369_0355"/>
<dbReference type="EC" id="2.7.13.3" evidence="3"/>
<evidence type="ECO:0000256" key="8">
    <source>
        <dbReference type="ARBA" id="ARBA00022777"/>
    </source>
</evidence>
<keyword evidence="10 13" id="KW-1133">Transmembrane helix</keyword>
<keyword evidence="16" id="KW-1185">Reference proteome</keyword>
<dbReference type="CDD" id="cd00075">
    <property type="entry name" value="HATPase"/>
    <property type="match status" value="1"/>
</dbReference>
<dbReference type="Proteomes" id="UP000184497">
    <property type="component" value="Unassembled WGS sequence"/>
</dbReference>
<reference evidence="16" key="1">
    <citation type="submission" date="2016-11" db="EMBL/GenBank/DDBJ databases">
        <authorList>
            <person name="Varghese N."/>
            <person name="Submissions S."/>
        </authorList>
    </citation>
    <scope>NUCLEOTIDE SEQUENCE [LARGE SCALE GENOMIC DNA]</scope>
    <source>
        <strain evidence="16">CGMCC 1.10835</strain>
    </source>
</reference>
<evidence type="ECO:0000313" key="15">
    <source>
        <dbReference type="EMBL" id="SHK08594.1"/>
    </source>
</evidence>
<dbReference type="Gene3D" id="3.30.565.10">
    <property type="entry name" value="Histidine kinase-like ATPase, C-terminal domain"/>
    <property type="match status" value="1"/>
</dbReference>
<keyword evidence="12 13" id="KW-0472">Membrane</keyword>
<evidence type="ECO:0000256" key="7">
    <source>
        <dbReference type="ARBA" id="ARBA00022741"/>
    </source>
</evidence>
<dbReference type="CDD" id="cd00082">
    <property type="entry name" value="HisKA"/>
    <property type="match status" value="1"/>
</dbReference>
<evidence type="ECO:0000256" key="3">
    <source>
        <dbReference type="ARBA" id="ARBA00012438"/>
    </source>
</evidence>
<feature type="domain" description="Histidine kinase" evidence="14">
    <location>
        <begin position="254"/>
        <end position="462"/>
    </location>
</feature>
<evidence type="ECO:0000259" key="14">
    <source>
        <dbReference type="PROSITE" id="PS50109"/>
    </source>
</evidence>
<dbReference type="PROSITE" id="PS50109">
    <property type="entry name" value="HIS_KIN"/>
    <property type="match status" value="1"/>
</dbReference>
<dbReference type="SMART" id="SM00388">
    <property type="entry name" value="HisKA"/>
    <property type="match status" value="1"/>
</dbReference>
<evidence type="ECO:0000256" key="10">
    <source>
        <dbReference type="ARBA" id="ARBA00022989"/>
    </source>
</evidence>
<dbReference type="InterPro" id="IPR036097">
    <property type="entry name" value="HisK_dim/P_sf"/>
</dbReference>
<keyword evidence="6 13" id="KW-0812">Transmembrane</keyword>
<organism evidence="15 16">
    <name type="scientific">Marinobacter antarcticus</name>
    <dbReference type="NCBI Taxonomy" id="564117"/>
    <lineage>
        <taxon>Bacteria</taxon>
        <taxon>Pseudomonadati</taxon>
        <taxon>Pseudomonadota</taxon>
        <taxon>Gammaproteobacteria</taxon>
        <taxon>Pseudomonadales</taxon>
        <taxon>Marinobacteraceae</taxon>
        <taxon>Marinobacter</taxon>
    </lineage>
</organism>
<sequence>MSLTRTLTLAVAALVLLITLASSIWGYYVSNDQLEELFDAELAQSTRIVQGLVQYLSGTQSQADLTAILTETLQLPQSFQEEGANDDDILPGGAGHKYEKKLAFEVWSPERIPLLDTLQADDTGGLNPGYTWLEVGGFRWRTFTLRDPDTGFWIRTAQRADVRGELSQEIAWGNILPMILALPILVIAVAVMIQLGFRPLRRLENPIRHMAPERIHPLDDRQAPKEVAGLVQAVNGLLKRLNLALERERRFSADAAHELRTPLTALRLNLEQLSDRHPEEFQGLTASVDRMVHLVEQMLLLSRVDSGSDFRPQRQDLLALVEQCIADVAPLALRKDIEPELETQCKTASVNCHDALVSTLMRSLLANAIQYSPPGTRITTLIEPSEKGFVLQVCDQGPGIPTYNRERALSRFTRLDQRKGSGAGLGLAIARRIVELHGGQLTLADRPDGQTGLCVSVWLPAG</sequence>
<dbReference type="InterPro" id="IPR003594">
    <property type="entry name" value="HATPase_dom"/>
</dbReference>
<dbReference type="GO" id="GO:0005524">
    <property type="term" value="F:ATP binding"/>
    <property type="evidence" value="ECO:0007669"/>
    <property type="project" value="UniProtKB-KW"/>
</dbReference>
<dbReference type="Gene3D" id="1.10.287.130">
    <property type="match status" value="1"/>
</dbReference>
<evidence type="ECO:0000313" key="16">
    <source>
        <dbReference type="Proteomes" id="UP000184497"/>
    </source>
</evidence>
<evidence type="ECO:0000256" key="6">
    <source>
        <dbReference type="ARBA" id="ARBA00022692"/>
    </source>
</evidence>
<dbReference type="Pfam" id="PF00512">
    <property type="entry name" value="HisKA"/>
    <property type="match status" value="1"/>
</dbReference>
<name>A0A1M6PKW8_9GAMM</name>
<keyword evidence="9" id="KW-0067">ATP-binding</keyword>
<gene>
    <name evidence="15" type="ORF">SAMN05216369_0355</name>
</gene>
<dbReference type="PANTHER" id="PTHR45436:SF14">
    <property type="entry name" value="SENSOR PROTEIN QSEC"/>
    <property type="match status" value="1"/>
</dbReference>
<proteinExistence type="predicted"/>
<comment type="catalytic activity">
    <reaction evidence="1">
        <text>ATP + protein L-histidine = ADP + protein N-phospho-L-histidine.</text>
        <dbReference type="EC" id="2.7.13.3"/>
    </reaction>
</comment>
<protein>
    <recommendedName>
        <fullName evidence="3">histidine kinase</fullName>
        <ecNumber evidence="3">2.7.13.3</ecNumber>
    </recommendedName>
</protein>
<dbReference type="InterPro" id="IPR003661">
    <property type="entry name" value="HisK_dim/P_dom"/>
</dbReference>
<dbReference type="PANTHER" id="PTHR45436">
    <property type="entry name" value="SENSOR HISTIDINE KINASE YKOH"/>
    <property type="match status" value="1"/>
</dbReference>
<evidence type="ECO:0000256" key="5">
    <source>
        <dbReference type="ARBA" id="ARBA00022679"/>
    </source>
</evidence>
<evidence type="ECO:0000256" key="11">
    <source>
        <dbReference type="ARBA" id="ARBA00023012"/>
    </source>
</evidence>
<dbReference type="InterPro" id="IPR005467">
    <property type="entry name" value="His_kinase_dom"/>
</dbReference>
<evidence type="ECO:0000256" key="2">
    <source>
        <dbReference type="ARBA" id="ARBA00004141"/>
    </source>
</evidence>
<feature type="transmembrane region" description="Helical" evidence="13">
    <location>
        <begin position="175"/>
        <end position="197"/>
    </location>
</feature>
<dbReference type="EMBL" id="FRAQ01000001">
    <property type="protein sequence ID" value="SHK08594.1"/>
    <property type="molecule type" value="Genomic_DNA"/>
</dbReference>
<evidence type="ECO:0000256" key="12">
    <source>
        <dbReference type="ARBA" id="ARBA00023136"/>
    </source>
</evidence>
<accession>A0A1M6PKW8</accession>
<evidence type="ECO:0000256" key="4">
    <source>
        <dbReference type="ARBA" id="ARBA00022553"/>
    </source>
</evidence>
<evidence type="ECO:0000256" key="1">
    <source>
        <dbReference type="ARBA" id="ARBA00000085"/>
    </source>
</evidence>
<dbReference type="SUPFAM" id="SSF55874">
    <property type="entry name" value="ATPase domain of HSP90 chaperone/DNA topoisomerase II/histidine kinase"/>
    <property type="match status" value="1"/>
</dbReference>
<keyword evidence="7" id="KW-0547">Nucleotide-binding</keyword>
<dbReference type="GO" id="GO:0000155">
    <property type="term" value="F:phosphorelay sensor kinase activity"/>
    <property type="evidence" value="ECO:0007669"/>
    <property type="project" value="InterPro"/>
</dbReference>
<dbReference type="Pfam" id="PF02518">
    <property type="entry name" value="HATPase_c"/>
    <property type="match status" value="1"/>
</dbReference>
<evidence type="ECO:0000256" key="9">
    <source>
        <dbReference type="ARBA" id="ARBA00022840"/>
    </source>
</evidence>
<dbReference type="RefSeq" id="WP_072795074.1">
    <property type="nucleotide sequence ID" value="NZ_FRAQ01000001.1"/>
</dbReference>
<dbReference type="InterPro" id="IPR004358">
    <property type="entry name" value="Sig_transdc_His_kin-like_C"/>
</dbReference>
<keyword evidence="4" id="KW-0597">Phosphoprotein</keyword>
<keyword evidence="11" id="KW-0902">Two-component regulatory system</keyword>
<dbReference type="InterPro" id="IPR050428">
    <property type="entry name" value="TCS_sensor_his_kinase"/>
</dbReference>
<dbReference type="SUPFAM" id="SSF47384">
    <property type="entry name" value="Homodimeric domain of signal transducing histidine kinase"/>
    <property type="match status" value="1"/>
</dbReference>
<dbReference type="GO" id="GO:0005886">
    <property type="term" value="C:plasma membrane"/>
    <property type="evidence" value="ECO:0007669"/>
    <property type="project" value="TreeGrafter"/>
</dbReference>